<accession>A0ABX9KDF7</accession>
<keyword evidence="2" id="KW-1185">Reference proteome</keyword>
<proteinExistence type="predicted"/>
<evidence type="ECO:0008006" key="3">
    <source>
        <dbReference type="Google" id="ProtNLM"/>
    </source>
</evidence>
<sequence length="60" mass="7144">MKIKYIGFKEVCGIYLDLWKCEANTSLEELCQWCDGNIFNDRDVCNVECRLDERIVYDDD</sequence>
<reference evidence="1 2" key="1">
    <citation type="submission" date="2018-08" db="EMBL/GenBank/DDBJ databases">
        <title>Draft genome sequence of Psychrilyobacter sp. strain SD5 isolated from Black Sea water.</title>
        <authorList>
            <person name="Yadav S."/>
            <person name="Villanueva L."/>
            <person name="Damste J.S.S."/>
        </authorList>
    </citation>
    <scope>NUCLEOTIDE SEQUENCE [LARGE SCALE GENOMIC DNA]</scope>
    <source>
        <strain evidence="1 2">SD5</strain>
    </source>
</reference>
<dbReference type="RefSeq" id="WP_114643528.1">
    <property type="nucleotide sequence ID" value="NZ_JAACIO010000036.1"/>
</dbReference>
<evidence type="ECO:0000313" key="2">
    <source>
        <dbReference type="Proteomes" id="UP000263486"/>
    </source>
</evidence>
<dbReference type="Proteomes" id="UP000263486">
    <property type="component" value="Unassembled WGS sequence"/>
</dbReference>
<protein>
    <recommendedName>
        <fullName evidence="3">Phage protein</fullName>
    </recommendedName>
</protein>
<organism evidence="1 2">
    <name type="scientific">Psychrilyobacter piezotolerans</name>
    <dbReference type="NCBI Taxonomy" id="2293438"/>
    <lineage>
        <taxon>Bacteria</taxon>
        <taxon>Fusobacteriati</taxon>
        <taxon>Fusobacteriota</taxon>
        <taxon>Fusobacteriia</taxon>
        <taxon>Fusobacteriales</taxon>
        <taxon>Fusobacteriaceae</taxon>
        <taxon>Psychrilyobacter</taxon>
    </lineage>
</organism>
<comment type="caution">
    <text evidence="1">The sequence shown here is derived from an EMBL/GenBank/DDBJ whole genome shotgun (WGS) entry which is preliminary data.</text>
</comment>
<gene>
    <name evidence="1" type="ORF">DYH56_14180</name>
</gene>
<name>A0ABX9KDF7_9FUSO</name>
<dbReference type="EMBL" id="QUAJ01000038">
    <property type="protein sequence ID" value="REI39598.1"/>
    <property type="molecule type" value="Genomic_DNA"/>
</dbReference>
<evidence type="ECO:0000313" key="1">
    <source>
        <dbReference type="EMBL" id="REI39598.1"/>
    </source>
</evidence>